<name>A0A2A6BUX8_PRIPA</name>
<dbReference type="Proteomes" id="UP000005239">
    <property type="component" value="Unassembled WGS sequence"/>
</dbReference>
<organism evidence="1 2">
    <name type="scientific">Pristionchus pacificus</name>
    <name type="common">Parasitic nematode worm</name>
    <dbReference type="NCBI Taxonomy" id="54126"/>
    <lineage>
        <taxon>Eukaryota</taxon>
        <taxon>Metazoa</taxon>
        <taxon>Ecdysozoa</taxon>
        <taxon>Nematoda</taxon>
        <taxon>Chromadorea</taxon>
        <taxon>Rhabditida</taxon>
        <taxon>Rhabditina</taxon>
        <taxon>Diplogasteromorpha</taxon>
        <taxon>Diplogasteroidea</taxon>
        <taxon>Neodiplogasteridae</taxon>
        <taxon>Pristionchus</taxon>
    </lineage>
</organism>
<gene>
    <name evidence="1" type="primary">WBGene00281738</name>
</gene>
<evidence type="ECO:0000313" key="2">
    <source>
        <dbReference type="Proteomes" id="UP000005239"/>
    </source>
</evidence>
<evidence type="ECO:0000313" key="1">
    <source>
        <dbReference type="EnsemblMetazoa" id="PPA43369.1"/>
    </source>
</evidence>
<accession>A0A2A6BUX8</accession>
<keyword evidence="2" id="KW-1185">Reference proteome</keyword>
<sequence>YLIVLLIIMCGLPFALKHYNESHFKEVIELLGVSACFVLLITFFGGFYSTFVVEMEAVDLTDDDELKTSPESVENSIANIV</sequence>
<proteinExistence type="predicted"/>
<reference evidence="1" key="2">
    <citation type="submission" date="2022-06" db="UniProtKB">
        <authorList>
            <consortium name="EnsemblMetazoa"/>
        </authorList>
    </citation>
    <scope>IDENTIFICATION</scope>
    <source>
        <strain evidence="1">PS312</strain>
    </source>
</reference>
<reference evidence="2" key="1">
    <citation type="journal article" date="2008" name="Nat. Genet.">
        <title>The Pristionchus pacificus genome provides a unique perspective on nematode lifestyle and parasitism.</title>
        <authorList>
            <person name="Dieterich C."/>
            <person name="Clifton S.W."/>
            <person name="Schuster L.N."/>
            <person name="Chinwalla A."/>
            <person name="Delehaunty K."/>
            <person name="Dinkelacker I."/>
            <person name="Fulton L."/>
            <person name="Fulton R."/>
            <person name="Godfrey J."/>
            <person name="Minx P."/>
            <person name="Mitreva M."/>
            <person name="Roeseler W."/>
            <person name="Tian H."/>
            <person name="Witte H."/>
            <person name="Yang S.P."/>
            <person name="Wilson R.K."/>
            <person name="Sommer R.J."/>
        </authorList>
    </citation>
    <scope>NUCLEOTIDE SEQUENCE [LARGE SCALE GENOMIC DNA]</scope>
    <source>
        <strain evidence="2">PS312</strain>
    </source>
</reference>
<accession>A0A8R1V0X4</accession>
<dbReference type="EnsemblMetazoa" id="PPA43369.1">
    <property type="protein sequence ID" value="PPA43369.1"/>
    <property type="gene ID" value="WBGene00281738"/>
</dbReference>
<protein>
    <submittedName>
        <fullName evidence="1">Uncharacterized protein</fullName>
    </submittedName>
</protein>
<dbReference type="AlphaFoldDB" id="A0A2A6BUX8"/>